<protein>
    <submittedName>
        <fullName evidence="2">Replication initiator protein</fullName>
    </submittedName>
</protein>
<proteinExistence type="predicted"/>
<accession>A0A8F5MIX6</accession>
<evidence type="ECO:0000259" key="1">
    <source>
        <dbReference type="Pfam" id="PF23343"/>
    </source>
</evidence>
<dbReference type="Pfam" id="PF23343">
    <property type="entry name" value="REP_ORF2-G2P"/>
    <property type="match status" value="1"/>
</dbReference>
<dbReference type="EMBL" id="MZ089776">
    <property type="protein sequence ID" value="QXN75137.1"/>
    <property type="molecule type" value="Genomic_DNA"/>
</dbReference>
<name>A0A8F5MIX6_9VIRU</name>
<sequence>MQERSVNNGLLFPLKGFQVGLTANDKPNYKITSYEADHVEIRDDGKVVTAFDSSISPYSVKSVHDYIDIPCGRCIGCRLAYSRQWADRCMLELGYHEQSWFVTFTYDDDHLPVNEVIDPESGEVSVNATLVKRDVQLFMKRLRKNYKYDNDIRYFFAGEYGSQTFRPHYHAILFGLKLDDLKLYKQSMEGYNYYNSEFLSKCWQNKGHVVVGEVTWDTCAYTARYIMKKQYGSAADIYERYNILPEFTLMSLKPAIGRRYYDEHKEDIYNSDYIFVGTKEGSHKIKPPKYYDKLFDVEYPDDSVIMKEQRKRFVEDMNTIKLQSTSLPYLSMLANEELVKQNQIRMLKRKEF</sequence>
<organism evidence="2">
    <name type="scientific">Microvirus mar30</name>
    <dbReference type="NCBI Taxonomy" id="2851164"/>
    <lineage>
        <taxon>Viruses</taxon>
        <taxon>Monodnaviria</taxon>
        <taxon>Sangervirae</taxon>
        <taxon>Phixviricota</taxon>
        <taxon>Malgrandaviricetes</taxon>
        <taxon>Petitvirales</taxon>
        <taxon>Microviridae</taxon>
    </lineage>
</organism>
<reference evidence="2" key="1">
    <citation type="submission" date="2021-04" db="EMBL/GenBank/DDBJ databases">
        <title>Genomes of microviruses identified in yellow-bellied marmot fecal samples.</title>
        <authorList>
            <person name="Varsani A."/>
            <person name="Kraberger S."/>
            <person name="Chatterjee A."/>
            <person name="Richet C."/>
            <person name="Fontenele R.S."/>
            <person name="Schmidlin K."/>
            <person name="Blumstein D.T."/>
        </authorList>
    </citation>
    <scope>NUCLEOTIDE SEQUENCE</scope>
    <source>
        <strain evidence="2">Mar30</strain>
    </source>
</reference>
<evidence type="ECO:0000313" key="2">
    <source>
        <dbReference type="EMBL" id="QXN75137.1"/>
    </source>
</evidence>
<dbReference type="InterPro" id="IPR056906">
    <property type="entry name" value="ORF2/G2P_dom"/>
</dbReference>
<feature type="domain" description="Replication-associated protein ORF2/G2P" evidence="1">
    <location>
        <begin position="100"/>
        <end position="229"/>
    </location>
</feature>